<evidence type="ECO:0000256" key="7">
    <source>
        <dbReference type="ARBA" id="ARBA00023125"/>
    </source>
</evidence>
<evidence type="ECO:0000313" key="13">
    <source>
        <dbReference type="EMBL" id="SFN25926.1"/>
    </source>
</evidence>
<proteinExistence type="inferred from homology"/>
<dbReference type="PANTHER" id="PTHR47964">
    <property type="entry name" value="ATP-DEPENDENT DNA HELICASE HOMOLOG RECG, CHLOROPLASTIC"/>
    <property type="match status" value="1"/>
</dbReference>
<dbReference type="InterPro" id="IPR041471">
    <property type="entry name" value="UvrB_inter"/>
</dbReference>
<keyword evidence="1 9" id="KW-0963">Cytoplasm</keyword>
<dbReference type="InterPro" id="IPR011545">
    <property type="entry name" value="DEAD/DEAH_box_helicase_dom"/>
</dbReference>
<dbReference type="Gene3D" id="3.90.1150.50">
    <property type="entry name" value="Transcription-repair-coupling factor, D7 domain"/>
    <property type="match status" value="1"/>
</dbReference>
<comment type="similarity">
    <text evidence="9">In the C-terminal section; belongs to the helicase family. RecG subfamily.</text>
</comment>
<dbReference type="SMART" id="SM01058">
    <property type="entry name" value="CarD_TRCF"/>
    <property type="match status" value="1"/>
</dbReference>
<dbReference type="SUPFAM" id="SSF141259">
    <property type="entry name" value="CarD-like"/>
    <property type="match status" value="1"/>
</dbReference>
<reference evidence="14" key="1">
    <citation type="submission" date="2016-10" db="EMBL/GenBank/DDBJ databases">
        <authorList>
            <person name="Varghese N."/>
            <person name="Submissions S."/>
        </authorList>
    </citation>
    <scope>NUCLEOTIDE SEQUENCE [LARGE SCALE GENOMIC DNA]</scope>
    <source>
        <strain evidence="14">XJ109</strain>
    </source>
</reference>
<dbReference type="EMBL" id="FOUZ01000009">
    <property type="protein sequence ID" value="SFN25926.1"/>
    <property type="molecule type" value="Genomic_DNA"/>
</dbReference>
<dbReference type="InterPro" id="IPR005118">
    <property type="entry name" value="TRCF_C"/>
</dbReference>
<evidence type="ECO:0000256" key="2">
    <source>
        <dbReference type="ARBA" id="ARBA00022741"/>
    </source>
</evidence>
<gene>
    <name evidence="9" type="primary">mfd</name>
    <name evidence="13" type="ORF">SAMN05421738_10951</name>
</gene>
<dbReference type="GO" id="GO:0000716">
    <property type="term" value="P:transcription-coupled nucleotide-excision repair, DNA damage recognition"/>
    <property type="evidence" value="ECO:0007669"/>
    <property type="project" value="UniProtKB-UniRule"/>
</dbReference>
<feature type="coiled-coil region" evidence="10">
    <location>
        <begin position="258"/>
        <end position="285"/>
    </location>
</feature>
<dbReference type="CDD" id="cd17991">
    <property type="entry name" value="DEXHc_TRCF"/>
    <property type="match status" value="1"/>
</dbReference>
<dbReference type="STRING" id="684065.SAMN05421738_10951"/>
<evidence type="ECO:0000256" key="9">
    <source>
        <dbReference type="HAMAP-Rule" id="MF_00969"/>
    </source>
</evidence>
<dbReference type="Pfam" id="PF03461">
    <property type="entry name" value="TRCF"/>
    <property type="match status" value="1"/>
</dbReference>
<comment type="subcellular location">
    <subcellularLocation>
        <location evidence="9">Cytoplasm</location>
    </subcellularLocation>
</comment>
<evidence type="ECO:0000259" key="11">
    <source>
        <dbReference type="PROSITE" id="PS51192"/>
    </source>
</evidence>
<evidence type="ECO:0000256" key="3">
    <source>
        <dbReference type="ARBA" id="ARBA00022763"/>
    </source>
</evidence>
<sequence>MEQKTIKNVFSLYDSSDFVQKLIVNFKNNPQTKVNIKGFLGSGLSILAGHLYDRVARPTVLIFDDKEEAAYFLNDLETLFDREQVLFFPSSYKRPYVVEDVNNANVVVRTEVLNALSHSKRPKIVVTYAEALLEKVVTKKALSSNTLKVKVGNDLGIDFLTEVLTSYHFHRVDFVSEPGEFSIRGGIIDVFSFSNEHPYRISLFGDEVETIRTFDIENQLSIATTKEITIIPNLENKSIDEKRESFLQYIPKDSLIIAKNISVLAKQINRNFEQAEEAFSQLTGEIKQAEPEKLFLNQNAFLHQVSEFGLIELAPIPYFETVEVIESPFKPQPTFNKQFELLIDDLNELKNDGFKNALICSNENQIRRFEEIFEDIGKEVSYIPVLGSIYQGFIDDEIKLACYTDHQIFGRYHKFNVRNSFTKKEAITLKEINSLQVGDYVTHIDYGIGKFAGLVRLNNNGVMQESIKLIYQNNDILYVNIHSLHKIAKFRGKDGVEPKVSKIGSPAWKNLKNKTKAKVKEIAFDLIKLYAKRRTRKGFAYSPDTYLQNELEASFIYEDTPDQFKATQDVKADMESDRPMDRLVCGDVGFGKTEVAIRAAMKAAVDGKQVAVLVPTTILAFQHFKTFSERLRDLPVKVAYINRFVTGKRKSEILAGLKSGQVDILIGTHQLVNPKIEYKDLGLLIVDEEHKFGVGVKDKLKTLRENIDTLTLTATPIPRTLQFSLMAARDLSVIKTPPPNRQPVDTNLVGFNEEVFRDAIMYEMQRGGQVYIVHNRVQSLKDIAGMVQRLVPDARVATGHGQMEGKALEAVLLDFIDGRYDVFVSTTIIESGLDVPNANTILINDAQNFGLADLHQMRGRVGRSNRKAFCYLVAPPLSVLTDEARKRLQAIEQFSDLGSGFNIAMKDLEIRGAGNLLGAEQTGFMMDIGFETYQKILNEAIEELKETDFKDLFEDQQTDKTKSYVSDVQIDSDLQIQIPDEYIESSEERLLLYKELADIETETDLQTFKNNLIDRFGKMPEEAENLLMSIQLKWISKKLGLERIVMKKGILLAYFVNKPQSEFYQSEEFRLILNYVQNNAKNISFKEKSPKKGEEFPSLFLRFEHIKTVKEALDNLQNLLIH</sequence>
<dbReference type="SMART" id="SM00982">
    <property type="entry name" value="TRCF"/>
    <property type="match status" value="1"/>
</dbReference>
<dbReference type="Gene3D" id="3.40.50.300">
    <property type="entry name" value="P-loop containing nucleotide triphosphate hydrolases"/>
    <property type="match status" value="2"/>
</dbReference>
<dbReference type="InterPro" id="IPR014001">
    <property type="entry name" value="Helicase_ATP-bd"/>
</dbReference>
<dbReference type="InterPro" id="IPR036101">
    <property type="entry name" value="CarD-like/TRCF_RID_sf"/>
</dbReference>
<dbReference type="OrthoDB" id="9804325at2"/>
<evidence type="ECO:0000256" key="10">
    <source>
        <dbReference type="SAM" id="Coils"/>
    </source>
</evidence>
<dbReference type="AlphaFoldDB" id="A0A1I4XK16"/>
<evidence type="ECO:0000256" key="5">
    <source>
        <dbReference type="ARBA" id="ARBA00022806"/>
    </source>
</evidence>
<dbReference type="InterPro" id="IPR004576">
    <property type="entry name" value="Mfd"/>
</dbReference>
<dbReference type="Proteomes" id="UP000199149">
    <property type="component" value="Unassembled WGS sequence"/>
</dbReference>
<keyword evidence="10" id="KW-0175">Coiled coil</keyword>
<dbReference type="InterPro" id="IPR047112">
    <property type="entry name" value="RecG/Mfd"/>
</dbReference>
<dbReference type="PANTHER" id="PTHR47964:SF1">
    <property type="entry name" value="ATP-DEPENDENT DNA HELICASE HOMOLOG RECG, CHLOROPLASTIC"/>
    <property type="match status" value="1"/>
</dbReference>
<dbReference type="Pfam" id="PF00271">
    <property type="entry name" value="Helicase_C"/>
    <property type="match status" value="1"/>
</dbReference>
<accession>A0A1I4XK16</accession>
<dbReference type="GO" id="GO:0003678">
    <property type="term" value="F:DNA helicase activity"/>
    <property type="evidence" value="ECO:0007669"/>
    <property type="project" value="TreeGrafter"/>
</dbReference>
<dbReference type="SUPFAM" id="SSF52540">
    <property type="entry name" value="P-loop containing nucleoside triphosphate hydrolases"/>
    <property type="match status" value="4"/>
</dbReference>
<dbReference type="GO" id="GO:0005524">
    <property type="term" value="F:ATP binding"/>
    <property type="evidence" value="ECO:0007669"/>
    <property type="project" value="UniProtKB-UniRule"/>
</dbReference>
<evidence type="ECO:0000259" key="12">
    <source>
        <dbReference type="PROSITE" id="PS51194"/>
    </source>
</evidence>
<keyword evidence="7 9" id="KW-0238">DNA-binding</keyword>
<dbReference type="Pfam" id="PF17757">
    <property type="entry name" value="UvrB_inter"/>
    <property type="match status" value="1"/>
</dbReference>
<dbReference type="GO" id="GO:0005737">
    <property type="term" value="C:cytoplasm"/>
    <property type="evidence" value="ECO:0007669"/>
    <property type="project" value="UniProtKB-SubCell"/>
</dbReference>
<dbReference type="HAMAP" id="MF_00969">
    <property type="entry name" value="TRCF"/>
    <property type="match status" value="1"/>
</dbReference>
<name>A0A1I4XK16_9FLAO</name>
<dbReference type="RefSeq" id="WP_092908476.1">
    <property type="nucleotide sequence ID" value="NZ_FOUZ01000009.1"/>
</dbReference>
<dbReference type="NCBIfam" id="TIGR00580">
    <property type="entry name" value="mfd"/>
    <property type="match status" value="1"/>
</dbReference>
<dbReference type="EC" id="3.6.4.-" evidence="9"/>
<dbReference type="GO" id="GO:0006355">
    <property type="term" value="P:regulation of DNA-templated transcription"/>
    <property type="evidence" value="ECO:0007669"/>
    <property type="project" value="UniProtKB-UniRule"/>
</dbReference>
<dbReference type="PROSITE" id="PS51192">
    <property type="entry name" value="HELICASE_ATP_BIND_1"/>
    <property type="match status" value="1"/>
</dbReference>
<dbReference type="GO" id="GO:0016787">
    <property type="term" value="F:hydrolase activity"/>
    <property type="evidence" value="ECO:0007669"/>
    <property type="project" value="UniProtKB-KW"/>
</dbReference>
<dbReference type="SMART" id="SM00487">
    <property type="entry name" value="DEXDc"/>
    <property type="match status" value="1"/>
</dbReference>
<evidence type="ECO:0000313" key="14">
    <source>
        <dbReference type="Proteomes" id="UP000199149"/>
    </source>
</evidence>
<keyword evidence="5 13" id="KW-0347">Helicase</keyword>
<comment type="function">
    <text evidence="9">Couples transcription and DNA repair by recognizing RNA polymerase (RNAP) stalled at DNA lesions. Mediates ATP-dependent release of RNAP and its truncated transcript from the DNA, and recruitment of nucleotide excision repair machinery to the damaged site.</text>
</comment>
<evidence type="ECO:0000256" key="1">
    <source>
        <dbReference type="ARBA" id="ARBA00022490"/>
    </source>
</evidence>
<evidence type="ECO:0000256" key="4">
    <source>
        <dbReference type="ARBA" id="ARBA00022801"/>
    </source>
</evidence>
<dbReference type="Gene3D" id="3.30.2060.10">
    <property type="entry name" value="Penicillin-binding protein 1b domain"/>
    <property type="match status" value="1"/>
</dbReference>
<dbReference type="PROSITE" id="PS51194">
    <property type="entry name" value="HELICASE_CTER"/>
    <property type="match status" value="1"/>
</dbReference>
<keyword evidence="4 9" id="KW-0378">Hydrolase</keyword>
<dbReference type="GO" id="GO:0003684">
    <property type="term" value="F:damaged DNA binding"/>
    <property type="evidence" value="ECO:0007669"/>
    <property type="project" value="InterPro"/>
</dbReference>
<dbReference type="Pfam" id="PF02559">
    <property type="entry name" value="CarD_TRCF_RID"/>
    <property type="match status" value="1"/>
</dbReference>
<feature type="domain" description="Helicase ATP-binding" evidence="11">
    <location>
        <begin position="573"/>
        <end position="734"/>
    </location>
</feature>
<feature type="domain" description="Helicase C-terminal" evidence="12">
    <location>
        <begin position="743"/>
        <end position="909"/>
    </location>
</feature>
<protein>
    <recommendedName>
        <fullName evidence="9">Transcription-repair-coupling factor</fullName>
        <shortName evidence="9">TRCF</shortName>
        <ecNumber evidence="9">3.6.4.-</ecNumber>
    </recommendedName>
</protein>
<keyword evidence="2 9" id="KW-0547">Nucleotide-binding</keyword>
<evidence type="ECO:0000256" key="8">
    <source>
        <dbReference type="ARBA" id="ARBA00023204"/>
    </source>
</evidence>
<organism evidence="13 14">
    <name type="scientific">Algoriella xinjiangensis</name>
    <dbReference type="NCBI Taxonomy" id="684065"/>
    <lineage>
        <taxon>Bacteria</taxon>
        <taxon>Pseudomonadati</taxon>
        <taxon>Bacteroidota</taxon>
        <taxon>Flavobacteriia</taxon>
        <taxon>Flavobacteriales</taxon>
        <taxon>Weeksellaceae</taxon>
        <taxon>Algoriella</taxon>
    </lineage>
</organism>
<comment type="similarity">
    <text evidence="9">In the N-terminal section; belongs to the UvrB family.</text>
</comment>
<keyword evidence="14" id="KW-1185">Reference proteome</keyword>
<dbReference type="SUPFAM" id="SSF143517">
    <property type="entry name" value="TRCF domain-like"/>
    <property type="match status" value="1"/>
</dbReference>
<dbReference type="InterPro" id="IPR037235">
    <property type="entry name" value="TRCF-like_C_D7"/>
</dbReference>
<dbReference type="Gene3D" id="2.40.10.170">
    <property type="match status" value="1"/>
</dbReference>
<dbReference type="InterPro" id="IPR001650">
    <property type="entry name" value="Helicase_C-like"/>
</dbReference>
<keyword evidence="3 9" id="KW-0227">DNA damage</keyword>
<dbReference type="InterPro" id="IPR003711">
    <property type="entry name" value="CarD-like/TRCF_RID"/>
</dbReference>
<evidence type="ECO:0000256" key="6">
    <source>
        <dbReference type="ARBA" id="ARBA00022840"/>
    </source>
</evidence>
<keyword evidence="6 9" id="KW-0067">ATP-binding</keyword>
<dbReference type="Pfam" id="PF00270">
    <property type="entry name" value="DEAD"/>
    <property type="match status" value="1"/>
</dbReference>
<dbReference type="InterPro" id="IPR027417">
    <property type="entry name" value="P-loop_NTPase"/>
</dbReference>
<keyword evidence="8 9" id="KW-0234">DNA repair</keyword>
<dbReference type="SMART" id="SM00490">
    <property type="entry name" value="HELICc"/>
    <property type="match status" value="1"/>
</dbReference>